<dbReference type="AlphaFoldDB" id="A0AAD8K326"/>
<dbReference type="EMBL" id="JAUHHV010000008">
    <property type="protein sequence ID" value="KAK1414096.1"/>
    <property type="molecule type" value="Genomic_DNA"/>
</dbReference>
<evidence type="ECO:0000313" key="2">
    <source>
        <dbReference type="Proteomes" id="UP001229421"/>
    </source>
</evidence>
<dbReference type="Proteomes" id="UP001229421">
    <property type="component" value="Unassembled WGS sequence"/>
</dbReference>
<proteinExistence type="predicted"/>
<sequence length="79" mass="8980">MVVQRCCEQRRGEEVAAKELMDEDDNLLLCICLVENLQPLSYWRTVAIIGGNLVANKREQKSELALVIVTLLNLSHLQK</sequence>
<reference evidence="1" key="1">
    <citation type="journal article" date="2023" name="bioRxiv">
        <title>Improved chromosome-level genome assembly for marigold (Tagetes erecta).</title>
        <authorList>
            <person name="Jiang F."/>
            <person name="Yuan L."/>
            <person name="Wang S."/>
            <person name="Wang H."/>
            <person name="Xu D."/>
            <person name="Wang A."/>
            <person name="Fan W."/>
        </authorList>
    </citation>
    <scope>NUCLEOTIDE SEQUENCE</scope>
    <source>
        <strain evidence="1">WSJ</strain>
        <tissue evidence="1">Leaf</tissue>
    </source>
</reference>
<keyword evidence="2" id="KW-1185">Reference proteome</keyword>
<name>A0AAD8K326_TARER</name>
<protein>
    <submittedName>
        <fullName evidence="1">Uncharacterized protein</fullName>
    </submittedName>
</protein>
<gene>
    <name evidence="1" type="ORF">QVD17_29836</name>
</gene>
<organism evidence="1 2">
    <name type="scientific">Tagetes erecta</name>
    <name type="common">African marigold</name>
    <dbReference type="NCBI Taxonomy" id="13708"/>
    <lineage>
        <taxon>Eukaryota</taxon>
        <taxon>Viridiplantae</taxon>
        <taxon>Streptophyta</taxon>
        <taxon>Embryophyta</taxon>
        <taxon>Tracheophyta</taxon>
        <taxon>Spermatophyta</taxon>
        <taxon>Magnoliopsida</taxon>
        <taxon>eudicotyledons</taxon>
        <taxon>Gunneridae</taxon>
        <taxon>Pentapetalae</taxon>
        <taxon>asterids</taxon>
        <taxon>campanulids</taxon>
        <taxon>Asterales</taxon>
        <taxon>Asteraceae</taxon>
        <taxon>Asteroideae</taxon>
        <taxon>Heliantheae alliance</taxon>
        <taxon>Tageteae</taxon>
        <taxon>Tagetes</taxon>
    </lineage>
</organism>
<accession>A0AAD8K326</accession>
<evidence type="ECO:0000313" key="1">
    <source>
        <dbReference type="EMBL" id="KAK1414096.1"/>
    </source>
</evidence>
<comment type="caution">
    <text evidence="1">The sequence shown here is derived from an EMBL/GenBank/DDBJ whole genome shotgun (WGS) entry which is preliminary data.</text>
</comment>